<evidence type="ECO:0000256" key="1">
    <source>
        <dbReference type="SAM" id="Phobius"/>
    </source>
</evidence>
<keyword evidence="1" id="KW-0812">Transmembrane</keyword>
<dbReference type="STRING" id="522306.CAP2UW1_1568"/>
<dbReference type="AlphaFoldDB" id="C7RTQ7"/>
<dbReference type="HOGENOM" id="CLU_2679164_0_0_4"/>
<feature type="transmembrane region" description="Helical" evidence="1">
    <location>
        <begin position="35"/>
        <end position="54"/>
    </location>
</feature>
<sequence precursor="true">MTTPTTKILDFLVLTFGLSTPLCYLIATAESIHSYSAWLMWTPGIAALLTKLLFTRSVASLGWRLRCRTNPHLP</sequence>
<dbReference type="EMBL" id="CP001715">
    <property type="protein sequence ID" value="ACV34883.1"/>
    <property type="molecule type" value="Genomic_DNA"/>
</dbReference>
<evidence type="ECO:0000313" key="2">
    <source>
        <dbReference type="EMBL" id="ACV34883.1"/>
    </source>
</evidence>
<reference evidence="2" key="2">
    <citation type="submission" date="2009-09" db="EMBL/GenBank/DDBJ databases">
        <title>Complete sequence of chromosome of Candidatus Accumulibacter phosphatis clade IIA str. UW-1.</title>
        <authorList>
            <consortium name="US DOE Joint Genome Institute"/>
            <person name="Martin H.G."/>
            <person name="Ivanova N."/>
            <person name="Kunin V."/>
            <person name="Warnecke F."/>
            <person name="Barry K."/>
            <person name="He S."/>
            <person name="Salamov A."/>
            <person name="Szeto E."/>
            <person name="Dalin E."/>
            <person name="Pangilinan J.L."/>
            <person name="Lapidus A."/>
            <person name="Lowry S."/>
            <person name="Kyrpides N.C."/>
            <person name="McMahon K.D."/>
            <person name="Hugenholtz P."/>
        </authorList>
    </citation>
    <scope>NUCLEOTIDE SEQUENCE [LARGE SCALE GENOMIC DNA]</scope>
    <source>
        <strain evidence="2">UW-1</strain>
    </source>
</reference>
<name>C7RTQ7_ACCRE</name>
<gene>
    <name evidence="2" type="ordered locus">CAP2UW1_1568</name>
</gene>
<proteinExistence type="predicted"/>
<keyword evidence="1" id="KW-0472">Membrane</keyword>
<dbReference type="KEGG" id="app:CAP2UW1_1568"/>
<feature type="transmembrane region" description="Helical" evidence="1">
    <location>
        <begin position="12"/>
        <end position="29"/>
    </location>
</feature>
<dbReference type="OrthoDB" id="3693644at2"/>
<accession>C7RTQ7</accession>
<reference evidence="2" key="1">
    <citation type="submission" date="2009-08" db="EMBL/GenBank/DDBJ databases">
        <authorList>
            <consortium name="US DOE Joint Genome Institute"/>
            <person name="Lucas S."/>
            <person name="Copeland A."/>
            <person name="Lapidus A."/>
            <person name="Glavina del Rio T."/>
            <person name="Dalin E."/>
            <person name="Tice H."/>
            <person name="Bruce D."/>
            <person name="Barry K."/>
            <person name="Pitluck S."/>
            <person name="Lowry S."/>
            <person name="Larimer F."/>
            <person name="Land M."/>
            <person name="Hauser L."/>
            <person name="Kyrpides N."/>
            <person name="Ivanova N."/>
            <person name="McMahon K.D."/>
            <person name="Hugenholtz P."/>
        </authorList>
    </citation>
    <scope>NUCLEOTIDE SEQUENCE</scope>
    <source>
        <strain evidence="2">UW-1</strain>
    </source>
</reference>
<organism evidence="2">
    <name type="scientific">Accumulibacter regalis</name>
    <dbReference type="NCBI Taxonomy" id="522306"/>
    <lineage>
        <taxon>Bacteria</taxon>
        <taxon>Pseudomonadati</taxon>
        <taxon>Pseudomonadota</taxon>
        <taxon>Betaproteobacteria</taxon>
        <taxon>Candidatus Accumulibacter</taxon>
    </lineage>
</organism>
<keyword evidence="1" id="KW-1133">Transmembrane helix</keyword>
<protein>
    <submittedName>
        <fullName evidence="2">Uncharacterized protein</fullName>
    </submittedName>
</protein>